<accession>A0A974HFZ6</accession>
<dbReference type="Proteomes" id="UP000694892">
    <property type="component" value="Chromosome 6L"/>
</dbReference>
<evidence type="ECO:0000313" key="2">
    <source>
        <dbReference type="Proteomes" id="UP000694892"/>
    </source>
</evidence>
<gene>
    <name evidence="1" type="ORF">XELAEV_18031659mg</name>
</gene>
<protein>
    <submittedName>
        <fullName evidence="1">Uncharacterized protein</fullName>
    </submittedName>
</protein>
<dbReference type="AlphaFoldDB" id="A0A974HFZ6"/>
<proteinExistence type="predicted"/>
<reference evidence="2" key="1">
    <citation type="journal article" date="2016" name="Nature">
        <title>Genome evolution in the allotetraploid frog Xenopus laevis.</title>
        <authorList>
            <person name="Session A.M."/>
            <person name="Uno Y."/>
            <person name="Kwon T."/>
            <person name="Chapman J.A."/>
            <person name="Toyoda A."/>
            <person name="Takahashi S."/>
            <person name="Fukui A."/>
            <person name="Hikosaka A."/>
            <person name="Suzuki A."/>
            <person name="Kondo M."/>
            <person name="van Heeringen S.J."/>
            <person name="Quigley I."/>
            <person name="Heinz S."/>
            <person name="Ogino H."/>
            <person name="Ochi H."/>
            <person name="Hellsten U."/>
            <person name="Lyons J.B."/>
            <person name="Simakov O."/>
            <person name="Putnam N."/>
            <person name="Stites J."/>
            <person name="Kuroki Y."/>
            <person name="Tanaka T."/>
            <person name="Michiue T."/>
            <person name="Watanabe M."/>
            <person name="Bogdanovic O."/>
            <person name="Lister R."/>
            <person name="Georgiou G."/>
            <person name="Paranjpe S.S."/>
            <person name="van Kruijsbergen I."/>
            <person name="Shu S."/>
            <person name="Carlson J."/>
            <person name="Kinoshita T."/>
            <person name="Ohta Y."/>
            <person name="Mawaribuchi S."/>
            <person name="Jenkins J."/>
            <person name="Grimwood J."/>
            <person name="Schmutz J."/>
            <person name="Mitros T."/>
            <person name="Mozaffari S.V."/>
            <person name="Suzuki Y."/>
            <person name="Haramoto Y."/>
            <person name="Yamamoto T.S."/>
            <person name="Takagi C."/>
            <person name="Heald R."/>
            <person name="Miller K."/>
            <person name="Haudenschild C."/>
            <person name="Kitzman J."/>
            <person name="Nakayama T."/>
            <person name="Izutsu Y."/>
            <person name="Robert J."/>
            <person name="Fortriede J."/>
            <person name="Burns K."/>
            <person name="Lotay V."/>
            <person name="Karimi K."/>
            <person name="Yasuoka Y."/>
            <person name="Dichmann D.S."/>
            <person name="Flajnik M.F."/>
            <person name="Houston D.W."/>
            <person name="Shendure J."/>
            <person name="DuPasquier L."/>
            <person name="Vize P.D."/>
            <person name="Zorn A.M."/>
            <person name="Ito M."/>
            <person name="Marcotte E.M."/>
            <person name="Wallingford J.B."/>
            <person name="Ito Y."/>
            <person name="Asashima M."/>
            <person name="Ueno N."/>
            <person name="Matsuda Y."/>
            <person name="Veenstra G.J."/>
            <person name="Fujiyama A."/>
            <person name="Harland R.M."/>
            <person name="Taira M."/>
            <person name="Rokhsar D.S."/>
        </authorList>
    </citation>
    <scope>NUCLEOTIDE SEQUENCE [LARGE SCALE GENOMIC DNA]</scope>
    <source>
        <strain evidence="2">J</strain>
    </source>
</reference>
<dbReference type="EMBL" id="CM004476">
    <property type="protein sequence ID" value="OCT76458.1"/>
    <property type="molecule type" value="Genomic_DNA"/>
</dbReference>
<evidence type="ECO:0000313" key="1">
    <source>
        <dbReference type="EMBL" id="OCT76458.1"/>
    </source>
</evidence>
<organism evidence="1 2">
    <name type="scientific">Xenopus laevis</name>
    <name type="common">African clawed frog</name>
    <dbReference type="NCBI Taxonomy" id="8355"/>
    <lineage>
        <taxon>Eukaryota</taxon>
        <taxon>Metazoa</taxon>
        <taxon>Chordata</taxon>
        <taxon>Craniata</taxon>
        <taxon>Vertebrata</taxon>
        <taxon>Euteleostomi</taxon>
        <taxon>Amphibia</taxon>
        <taxon>Batrachia</taxon>
        <taxon>Anura</taxon>
        <taxon>Pipoidea</taxon>
        <taxon>Pipidae</taxon>
        <taxon>Xenopodinae</taxon>
        <taxon>Xenopus</taxon>
        <taxon>Xenopus</taxon>
    </lineage>
</organism>
<name>A0A974HFZ6_XENLA</name>
<sequence>MWRHAPTAQPCCGDLFRQANLAVETRPDMLSGTPTAQTFCGDPQSDSPHAMEPRAPSALPLCEALCAPTALPCYGDPMLQQPKHAVPHSDSPNMLGDPRSDSPMLWSLVLRQPLHTVELRTLSALPCCGAPHCDSPSTLWSSALCQPFHAVEHRTVTALPCCGAPHCDSPSTLWRPALRPPFHAVETR</sequence>